<reference evidence="3 4" key="1">
    <citation type="submission" date="2014-04" db="EMBL/GenBank/DDBJ databases">
        <title>Draft genome sequence of Bacillus azotoformans MEV2011, a (co-) denitrifying strain unable to grow in the presence of oxygen.</title>
        <authorList>
            <person name="Nielsen M."/>
            <person name="Schreiber L."/>
            <person name="Finster K."/>
            <person name="Schramm A."/>
        </authorList>
    </citation>
    <scope>NUCLEOTIDE SEQUENCE [LARGE SCALE GENOMIC DNA]</scope>
    <source>
        <strain evidence="3 4">MEV2011</strain>
    </source>
</reference>
<proteinExistence type="predicted"/>
<comment type="caution">
    <text evidence="3">The sequence shown here is derived from an EMBL/GenBank/DDBJ whole genome shotgun (WGS) entry which is preliminary data.</text>
</comment>
<evidence type="ECO:0000259" key="2">
    <source>
        <dbReference type="PROSITE" id="PS50943"/>
    </source>
</evidence>
<dbReference type="AlphaFoldDB" id="A0A072NJ80"/>
<dbReference type="EMBL" id="JJRY01000012">
    <property type="protein sequence ID" value="KEF37754.1"/>
    <property type="molecule type" value="Genomic_DNA"/>
</dbReference>
<dbReference type="OrthoDB" id="1859224at2"/>
<name>A0A072NJ80_SCHAZ</name>
<dbReference type="PANTHER" id="PTHR46797:SF1">
    <property type="entry name" value="METHYLPHOSPHONATE SYNTHASE"/>
    <property type="match status" value="1"/>
</dbReference>
<dbReference type="Gene3D" id="1.10.260.40">
    <property type="entry name" value="lambda repressor-like DNA-binding domains"/>
    <property type="match status" value="1"/>
</dbReference>
<dbReference type="PATRIC" id="fig|1348973.3.peg.2958"/>
<accession>A0A072NJ80</accession>
<dbReference type="RefSeq" id="WP_035196525.1">
    <property type="nucleotide sequence ID" value="NZ_JJRY01000012.1"/>
</dbReference>
<sequence length="105" mass="11896">MDGKKIRDLRMKKGMSLTELAKLSGISKSYLSFIERGKQTNPSIEVIEKISKALSVDLQSLLTSNKLQKQIEPPNLDKEVIQLAIEMSNSNIDKEKLRQLINLLK</sequence>
<protein>
    <submittedName>
        <fullName evidence="3">Putative transcriptional regulator</fullName>
    </submittedName>
</protein>
<dbReference type="Pfam" id="PF01381">
    <property type="entry name" value="HTH_3"/>
    <property type="match status" value="1"/>
</dbReference>
<organism evidence="3 4">
    <name type="scientific">Schinkia azotoformans MEV2011</name>
    <dbReference type="NCBI Taxonomy" id="1348973"/>
    <lineage>
        <taxon>Bacteria</taxon>
        <taxon>Bacillati</taxon>
        <taxon>Bacillota</taxon>
        <taxon>Bacilli</taxon>
        <taxon>Bacillales</taxon>
        <taxon>Bacillaceae</taxon>
        <taxon>Calidifontibacillus/Schinkia group</taxon>
        <taxon>Schinkia</taxon>
    </lineage>
</organism>
<dbReference type="SUPFAM" id="SSF47413">
    <property type="entry name" value="lambda repressor-like DNA-binding domains"/>
    <property type="match status" value="1"/>
</dbReference>
<dbReference type="InterPro" id="IPR010982">
    <property type="entry name" value="Lambda_DNA-bd_dom_sf"/>
</dbReference>
<feature type="domain" description="HTH cro/C1-type" evidence="2">
    <location>
        <begin position="6"/>
        <end position="61"/>
    </location>
</feature>
<dbReference type="CDD" id="cd00093">
    <property type="entry name" value="HTH_XRE"/>
    <property type="match status" value="1"/>
</dbReference>
<dbReference type="GO" id="GO:0005829">
    <property type="term" value="C:cytosol"/>
    <property type="evidence" value="ECO:0007669"/>
    <property type="project" value="TreeGrafter"/>
</dbReference>
<evidence type="ECO:0000313" key="3">
    <source>
        <dbReference type="EMBL" id="KEF37754.1"/>
    </source>
</evidence>
<dbReference type="PROSITE" id="PS50943">
    <property type="entry name" value="HTH_CROC1"/>
    <property type="match status" value="1"/>
</dbReference>
<dbReference type="GO" id="GO:0003677">
    <property type="term" value="F:DNA binding"/>
    <property type="evidence" value="ECO:0007669"/>
    <property type="project" value="UniProtKB-KW"/>
</dbReference>
<dbReference type="InterPro" id="IPR050807">
    <property type="entry name" value="TransReg_Diox_bact_type"/>
</dbReference>
<gene>
    <name evidence="3" type="ORF">M670_03058</name>
</gene>
<dbReference type="PANTHER" id="PTHR46797">
    <property type="entry name" value="HTH-TYPE TRANSCRIPTIONAL REGULATOR"/>
    <property type="match status" value="1"/>
</dbReference>
<dbReference type="SMART" id="SM00530">
    <property type="entry name" value="HTH_XRE"/>
    <property type="match status" value="1"/>
</dbReference>
<keyword evidence="1" id="KW-0238">DNA-binding</keyword>
<evidence type="ECO:0000313" key="4">
    <source>
        <dbReference type="Proteomes" id="UP000027936"/>
    </source>
</evidence>
<dbReference type="InterPro" id="IPR001387">
    <property type="entry name" value="Cro/C1-type_HTH"/>
</dbReference>
<dbReference type="Proteomes" id="UP000027936">
    <property type="component" value="Unassembled WGS sequence"/>
</dbReference>
<dbReference type="GO" id="GO:0003700">
    <property type="term" value="F:DNA-binding transcription factor activity"/>
    <property type="evidence" value="ECO:0007669"/>
    <property type="project" value="TreeGrafter"/>
</dbReference>
<evidence type="ECO:0000256" key="1">
    <source>
        <dbReference type="ARBA" id="ARBA00023125"/>
    </source>
</evidence>